<evidence type="ECO:0000313" key="4">
    <source>
        <dbReference type="Proteomes" id="UP000199643"/>
    </source>
</evidence>
<dbReference type="Proteomes" id="UP000199643">
    <property type="component" value="Unassembled WGS sequence"/>
</dbReference>
<reference evidence="4" key="1">
    <citation type="submission" date="2016-10" db="EMBL/GenBank/DDBJ databases">
        <authorList>
            <person name="Varghese N."/>
            <person name="Submissions S."/>
        </authorList>
    </citation>
    <scope>NUCLEOTIDE SEQUENCE [LARGE SCALE GENOMIC DNA]</scope>
    <source>
        <strain evidence="4">DSM 17933</strain>
    </source>
</reference>
<dbReference type="OrthoDB" id="292792at2"/>
<evidence type="ECO:0000313" key="3">
    <source>
        <dbReference type="EMBL" id="SDG65340.1"/>
    </source>
</evidence>
<dbReference type="STRING" id="405671.SAMN05421827_10939"/>
<evidence type="ECO:0000259" key="2">
    <source>
        <dbReference type="Pfam" id="PF13699"/>
    </source>
</evidence>
<feature type="domain" description="eCIS core" evidence="2">
    <location>
        <begin position="70"/>
        <end position="135"/>
    </location>
</feature>
<accession>A0A1G7W2E9</accession>
<dbReference type="EMBL" id="FNCH01000009">
    <property type="protein sequence ID" value="SDG65340.1"/>
    <property type="molecule type" value="Genomic_DNA"/>
</dbReference>
<feature type="region of interest" description="Disordered" evidence="1">
    <location>
        <begin position="1"/>
        <end position="28"/>
    </location>
</feature>
<keyword evidence="4" id="KW-1185">Reference proteome</keyword>
<protein>
    <recommendedName>
        <fullName evidence="2">eCIS core domain-containing protein</fullName>
    </recommendedName>
</protein>
<organism evidence="3 4">
    <name type="scientific">Pedobacter terrae</name>
    <dbReference type="NCBI Taxonomy" id="405671"/>
    <lineage>
        <taxon>Bacteria</taxon>
        <taxon>Pseudomonadati</taxon>
        <taxon>Bacteroidota</taxon>
        <taxon>Sphingobacteriia</taxon>
        <taxon>Sphingobacteriales</taxon>
        <taxon>Sphingobacteriaceae</taxon>
        <taxon>Pedobacter</taxon>
    </lineage>
</organism>
<dbReference type="RefSeq" id="WP_090500400.1">
    <property type="nucleotide sequence ID" value="NZ_FNCH01000009.1"/>
</dbReference>
<dbReference type="InterPro" id="IPR025295">
    <property type="entry name" value="eCIS_core_dom"/>
</dbReference>
<dbReference type="Pfam" id="PF13699">
    <property type="entry name" value="eCIS_core"/>
    <property type="match status" value="1"/>
</dbReference>
<dbReference type="AlphaFoldDB" id="A0A1G7W2E9"/>
<proteinExistence type="predicted"/>
<feature type="region of interest" description="Disordered" evidence="1">
    <location>
        <begin position="229"/>
        <end position="255"/>
    </location>
</feature>
<gene>
    <name evidence="3" type="ORF">SAMN05421827_10939</name>
</gene>
<name>A0A1G7W2E9_9SPHI</name>
<sequence length="433" mass="48510">MMNIYNDNAREHKNESIPSNLPKKSPNKAIFKFEDKRPQSVAQRKLQNGADDYVQQQAHPVQKKGTGGKLPDDLKNGIENLSGLSMDDVNVHYNSNQPAQLQAHAYAQGTNIYIAPGQEKHLPHEAWHVVQQKQGRVKPTLQLKGEVNVNDDKGLEHEADVMGSRALKMKIAGNSQKPKNTFAPKKTIQRKGVKAQLHDAEKKFDDFKEETNNINWLRDAVSSDIYNKYKPNQADSSQHFKTKNDRDKSKGSMSETDALLRSTRLNHWADTAIVSAERIYTELKAAHMSAITSGHDGASILMGRDTDVEPDAMINDTTALEVKHVDSAAQGSVDSHVKKGSEQLDKRIYNKNVFPNKKVNGWQLHIEIKNPLNPWPYTPTELDKLVLKGQAPKHYEIAQKAKDRIGKYENGSKLVAYYISSQNPVIGIISVSV</sequence>
<evidence type="ECO:0000256" key="1">
    <source>
        <dbReference type="SAM" id="MobiDB-lite"/>
    </source>
</evidence>